<dbReference type="OrthoDB" id="7634906at2759"/>
<keyword evidence="2" id="KW-0548">Nucleotidyltransferase</keyword>
<gene>
    <name evidence="2" type="ORF">RF55_17484</name>
</gene>
<keyword evidence="2" id="KW-0255">Endonuclease</keyword>
<sequence>MKIGWKNCRVYDYQLQGTYHPVKTSMLTQKDNYHPRKPFLLLLNAQGFIKHKEEIENLVTRCKPRILCLTETHIKEEIEDEEINIINYEIARCNTKNGRTGGVINYIRQDIKYKVICNKSVEENLWINAIKIGGEHNEIVVCTIYHSPNKSDGKFIELITEECENLIQIGHVILLGDFNIDVSKSNQYTNRLMKNMNNLGLKQYVTEYTRITKHTKTKIDLAFSNDCIWTNVLETPRITDHQIIEIKLNTIEHNKETNTNREVYVRDYTTFTEENFCNKLSTIMKDSCDATKDTNLVANELIQHIVEAINIVAPQITKSLPMRWKEKPWITKEVRRQSEERDKAYKIAKCTNTHEDWDMYKEQRNRTVQVIRKSKKEYYEQNIDKRKSNPTEMWKTIKELLGNKKKIINTGTKEIIFKGKEYKDEKIIADEFNEFFLQSIEEIICDEVETERAEDRIEIEEGKELHQFEETTYGELDKIIRSLEDKKGTNEGITTKILKMAWKCISEEILIVINRCISEGICPDSWKTSTVVPIPKIRGSKKAEDHRPINMLPNYEKILEIVVRNQLCKYLDQNEILIEAQSGFREKHSCETAIQNTMIRWRENMDNSEMIGVVFLDFKRAFETVNRNLLLRKLKKYGITGKVHKWFEMYLKNRKQQVKYGNAISGTKDTIHGVPQGSVLGPLLFVLYINDIVKA</sequence>
<protein>
    <submittedName>
        <fullName evidence="2">Tpa: endonuclease-reverse transcriptase</fullName>
    </submittedName>
</protein>
<evidence type="ECO:0000259" key="1">
    <source>
        <dbReference type="PROSITE" id="PS50878"/>
    </source>
</evidence>
<dbReference type="PANTHER" id="PTHR47510:SF3">
    <property type="entry name" value="ENDO_EXONUCLEASE_PHOSPHATASE DOMAIN-CONTAINING PROTEIN"/>
    <property type="match status" value="1"/>
</dbReference>
<evidence type="ECO:0000313" key="3">
    <source>
        <dbReference type="Proteomes" id="UP000036403"/>
    </source>
</evidence>
<evidence type="ECO:0000313" key="2">
    <source>
        <dbReference type="EMBL" id="KMQ84602.1"/>
    </source>
</evidence>
<dbReference type="InterPro" id="IPR000477">
    <property type="entry name" value="RT_dom"/>
</dbReference>
<comment type="caution">
    <text evidence="2">The sequence shown here is derived from an EMBL/GenBank/DDBJ whole genome shotgun (WGS) entry which is preliminary data.</text>
</comment>
<name>A0A0J7K2S8_LASNI</name>
<dbReference type="SUPFAM" id="SSF56219">
    <property type="entry name" value="DNase I-like"/>
    <property type="match status" value="1"/>
</dbReference>
<dbReference type="GO" id="GO:0004519">
    <property type="term" value="F:endonuclease activity"/>
    <property type="evidence" value="ECO:0007669"/>
    <property type="project" value="UniProtKB-KW"/>
</dbReference>
<dbReference type="PaxDb" id="67767-A0A0J7K2S8"/>
<dbReference type="Gene3D" id="3.60.10.10">
    <property type="entry name" value="Endonuclease/exonuclease/phosphatase"/>
    <property type="match status" value="1"/>
</dbReference>
<keyword evidence="3" id="KW-1185">Reference proteome</keyword>
<reference evidence="2 3" key="1">
    <citation type="submission" date="2015-04" db="EMBL/GenBank/DDBJ databases">
        <title>Lasius niger genome sequencing.</title>
        <authorList>
            <person name="Konorov E.A."/>
            <person name="Nikitin M.A."/>
            <person name="Kirill M.V."/>
            <person name="Chang P."/>
        </authorList>
    </citation>
    <scope>NUCLEOTIDE SEQUENCE [LARGE SCALE GENOMIC DNA]</scope>
    <source>
        <tissue evidence="2">Whole</tissue>
    </source>
</reference>
<dbReference type="Pfam" id="PF00078">
    <property type="entry name" value="RVT_1"/>
    <property type="match status" value="1"/>
</dbReference>
<dbReference type="PROSITE" id="PS50878">
    <property type="entry name" value="RT_POL"/>
    <property type="match status" value="1"/>
</dbReference>
<feature type="domain" description="Reverse transcriptase" evidence="1">
    <location>
        <begin position="515"/>
        <end position="695"/>
    </location>
</feature>
<dbReference type="InterPro" id="IPR036691">
    <property type="entry name" value="Endo/exonu/phosph_ase_sf"/>
</dbReference>
<keyword evidence="2" id="KW-0540">Nuclease</keyword>
<dbReference type="PANTHER" id="PTHR47510">
    <property type="entry name" value="REVERSE TRANSCRIPTASE DOMAIN-CONTAINING PROTEIN"/>
    <property type="match status" value="1"/>
</dbReference>
<accession>A0A0J7K2S8</accession>
<dbReference type="Proteomes" id="UP000036403">
    <property type="component" value="Unassembled WGS sequence"/>
</dbReference>
<dbReference type="AlphaFoldDB" id="A0A0J7K2S8"/>
<proteinExistence type="predicted"/>
<dbReference type="STRING" id="67767.A0A0J7K2S8"/>
<organism evidence="2 3">
    <name type="scientific">Lasius niger</name>
    <name type="common">Black garden ant</name>
    <dbReference type="NCBI Taxonomy" id="67767"/>
    <lineage>
        <taxon>Eukaryota</taxon>
        <taxon>Metazoa</taxon>
        <taxon>Ecdysozoa</taxon>
        <taxon>Arthropoda</taxon>
        <taxon>Hexapoda</taxon>
        <taxon>Insecta</taxon>
        <taxon>Pterygota</taxon>
        <taxon>Neoptera</taxon>
        <taxon>Endopterygota</taxon>
        <taxon>Hymenoptera</taxon>
        <taxon>Apocrita</taxon>
        <taxon>Aculeata</taxon>
        <taxon>Formicoidea</taxon>
        <taxon>Formicidae</taxon>
        <taxon>Formicinae</taxon>
        <taxon>Lasius</taxon>
        <taxon>Lasius</taxon>
    </lineage>
</organism>
<keyword evidence="2" id="KW-0378">Hydrolase</keyword>
<keyword evidence="2" id="KW-0808">Transferase</keyword>
<keyword evidence="2" id="KW-0695">RNA-directed DNA polymerase</keyword>
<feature type="non-terminal residue" evidence="2">
    <location>
        <position position="695"/>
    </location>
</feature>
<dbReference type="GO" id="GO:0003964">
    <property type="term" value="F:RNA-directed DNA polymerase activity"/>
    <property type="evidence" value="ECO:0007669"/>
    <property type="project" value="UniProtKB-KW"/>
</dbReference>
<dbReference type="EMBL" id="LBMM01015980">
    <property type="protein sequence ID" value="KMQ84602.1"/>
    <property type="molecule type" value="Genomic_DNA"/>
</dbReference>